<dbReference type="SMART" id="SM00579">
    <property type="entry name" value="FBD"/>
    <property type="match status" value="1"/>
</dbReference>
<gene>
    <name evidence="2" type="ORF">M8C21_013544</name>
</gene>
<evidence type="ECO:0000313" key="3">
    <source>
        <dbReference type="Proteomes" id="UP001206925"/>
    </source>
</evidence>
<dbReference type="Gene3D" id="3.80.10.10">
    <property type="entry name" value="Ribonuclease Inhibitor"/>
    <property type="match status" value="1"/>
</dbReference>
<organism evidence="2 3">
    <name type="scientific">Ambrosia artemisiifolia</name>
    <name type="common">Common ragweed</name>
    <dbReference type="NCBI Taxonomy" id="4212"/>
    <lineage>
        <taxon>Eukaryota</taxon>
        <taxon>Viridiplantae</taxon>
        <taxon>Streptophyta</taxon>
        <taxon>Embryophyta</taxon>
        <taxon>Tracheophyta</taxon>
        <taxon>Spermatophyta</taxon>
        <taxon>Magnoliopsida</taxon>
        <taxon>eudicotyledons</taxon>
        <taxon>Gunneridae</taxon>
        <taxon>Pentapetalae</taxon>
        <taxon>asterids</taxon>
        <taxon>campanulids</taxon>
        <taxon>Asterales</taxon>
        <taxon>Asteraceae</taxon>
        <taxon>Asteroideae</taxon>
        <taxon>Heliantheae alliance</taxon>
        <taxon>Heliantheae</taxon>
        <taxon>Ambrosia</taxon>
    </lineage>
</organism>
<comment type="caution">
    <text evidence="2">The sequence shown here is derived from an EMBL/GenBank/DDBJ whole genome shotgun (WGS) entry which is preliminary data.</text>
</comment>
<feature type="non-terminal residue" evidence="2">
    <location>
        <position position="1"/>
    </location>
</feature>
<dbReference type="InterPro" id="IPR055411">
    <property type="entry name" value="LRR_FXL15/At3g58940/PEG3-like"/>
</dbReference>
<protein>
    <recommendedName>
        <fullName evidence="1">FBD domain-containing protein</fullName>
    </recommendedName>
</protein>
<evidence type="ECO:0000313" key="2">
    <source>
        <dbReference type="EMBL" id="KAI7744247.1"/>
    </source>
</evidence>
<dbReference type="AlphaFoldDB" id="A0AAD5CMA1"/>
<reference evidence="2" key="1">
    <citation type="submission" date="2022-06" db="EMBL/GenBank/DDBJ databases">
        <title>Uncovering the hologenomic basis of an extraordinary plant invasion.</title>
        <authorList>
            <person name="Bieker V.C."/>
            <person name="Martin M.D."/>
            <person name="Gilbert T."/>
            <person name="Hodgins K."/>
            <person name="Battlay P."/>
            <person name="Petersen B."/>
            <person name="Wilson J."/>
        </authorList>
    </citation>
    <scope>NUCLEOTIDE SEQUENCE</scope>
    <source>
        <strain evidence="2">AA19_3_7</strain>
        <tissue evidence="2">Leaf</tissue>
    </source>
</reference>
<dbReference type="InterPro" id="IPR006566">
    <property type="entry name" value="FBD"/>
</dbReference>
<feature type="domain" description="FBD" evidence="1">
    <location>
        <begin position="252"/>
        <end position="323"/>
    </location>
</feature>
<dbReference type="EMBL" id="JAMZMK010007561">
    <property type="protein sequence ID" value="KAI7744247.1"/>
    <property type="molecule type" value="Genomic_DNA"/>
</dbReference>
<sequence>DKAVRLNVRELDIQVNVLELPLSFFTCKTIKKLRLDHISYDHDVWESVHLPCLKTLDIAIYTNPLVNVFKLVSGCPILESLSLEVQCCQYEEDYLFDIPTLKRLKLTFYCSQSFSNTVILNVPNLEYLFIGGNLRSLFVMEDVSSLVEATVSFTNLSIGYLWAELLKGLNGVNSLSAQADGFPYLVNTFCSPLPIFLNMRCLELKGFCESGLISQFLEGSPALKHLCIEKVYELLLQEPGYTSWIEPKSVPQCMLTNLTSIKFLNCKGHKCDIQFLVYALGNAKVLKKVTVIWESLSLEKRMQLSAQLLKLPRASQDCEICFLGETAYIDLRLGNEEWTVETRIVIEESKIPLRAYG</sequence>
<dbReference type="Pfam" id="PF24758">
    <property type="entry name" value="LRR_At5g56370"/>
    <property type="match status" value="1"/>
</dbReference>
<dbReference type="PANTHER" id="PTHR31900">
    <property type="entry name" value="F-BOX/RNI SUPERFAMILY PROTEIN-RELATED"/>
    <property type="match status" value="1"/>
</dbReference>
<proteinExistence type="predicted"/>
<keyword evidence="3" id="KW-1185">Reference proteome</keyword>
<evidence type="ECO:0000259" key="1">
    <source>
        <dbReference type="SMART" id="SM00579"/>
    </source>
</evidence>
<dbReference type="SUPFAM" id="SSF52047">
    <property type="entry name" value="RNI-like"/>
    <property type="match status" value="1"/>
</dbReference>
<dbReference type="PANTHER" id="PTHR31900:SF31">
    <property type="entry name" value="F-BOX_LRR-REPEAT PROTEIN 13-LIKE"/>
    <property type="match status" value="1"/>
</dbReference>
<dbReference type="InterPro" id="IPR032675">
    <property type="entry name" value="LRR_dom_sf"/>
</dbReference>
<dbReference type="Pfam" id="PF08387">
    <property type="entry name" value="FBD"/>
    <property type="match status" value="1"/>
</dbReference>
<name>A0AAD5CMA1_AMBAR</name>
<accession>A0AAD5CMA1</accession>
<dbReference type="InterPro" id="IPR050232">
    <property type="entry name" value="FBL13/AtMIF1-like"/>
</dbReference>
<dbReference type="Proteomes" id="UP001206925">
    <property type="component" value="Unassembled WGS sequence"/>
</dbReference>